<feature type="chain" id="PRO_5012251619" description="DUF192 domain-containing protein" evidence="1">
    <location>
        <begin position="28"/>
        <end position="165"/>
    </location>
</feature>
<sequence length="165" mass="18244">MRHHTFRFLTWMAGVLIAALLALPASAKCSHNTVQLRGEWGKAQFTVEVADNASERSKGLMGRPSMPTSSGMLFVYHRTRPISFWMKNTLIPLDMIFADERGIVVHVHHNAIPLDETPISSQWPARYVLEVNGGLAQALGVDVGSELRHPAVLQGDAAWRCSEAD</sequence>
<dbReference type="PANTHER" id="PTHR37953">
    <property type="entry name" value="UPF0127 PROTEIN MJ1496"/>
    <property type="match status" value="1"/>
</dbReference>
<dbReference type="Proteomes" id="UP000184211">
    <property type="component" value="Unassembled WGS sequence"/>
</dbReference>
<keyword evidence="3" id="KW-1185">Reference proteome</keyword>
<organism evidence="2 3">
    <name type="scientific">Cognatishimia maritima</name>
    <dbReference type="NCBI Taxonomy" id="870908"/>
    <lineage>
        <taxon>Bacteria</taxon>
        <taxon>Pseudomonadati</taxon>
        <taxon>Pseudomonadota</taxon>
        <taxon>Alphaproteobacteria</taxon>
        <taxon>Rhodobacterales</taxon>
        <taxon>Paracoccaceae</taxon>
        <taxon>Cognatishimia</taxon>
    </lineage>
</organism>
<dbReference type="InterPro" id="IPR003795">
    <property type="entry name" value="DUF192"/>
</dbReference>
<dbReference type="STRING" id="870908.SAMN04488044_0565"/>
<accession>A0A1M5J6G2</accession>
<dbReference type="PANTHER" id="PTHR37953:SF1">
    <property type="entry name" value="UPF0127 PROTEIN MJ1496"/>
    <property type="match status" value="1"/>
</dbReference>
<evidence type="ECO:0000313" key="3">
    <source>
        <dbReference type="Proteomes" id="UP000184211"/>
    </source>
</evidence>
<evidence type="ECO:0008006" key="4">
    <source>
        <dbReference type="Google" id="ProtNLM"/>
    </source>
</evidence>
<proteinExistence type="predicted"/>
<dbReference type="Pfam" id="PF02643">
    <property type="entry name" value="DUF192"/>
    <property type="match status" value="1"/>
</dbReference>
<dbReference type="AlphaFoldDB" id="A0A1M5J6G2"/>
<evidence type="ECO:0000256" key="1">
    <source>
        <dbReference type="SAM" id="SignalP"/>
    </source>
</evidence>
<feature type="signal peptide" evidence="1">
    <location>
        <begin position="1"/>
        <end position="27"/>
    </location>
</feature>
<name>A0A1M5J6G2_9RHOB</name>
<dbReference type="InterPro" id="IPR038695">
    <property type="entry name" value="Saro_0823-like_sf"/>
</dbReference>
<reference evidence="3" key="1">
    <citation type="submission" date="2016-11" db="EMBL/GenBank/DDBJ databases">
        <authorList>
            <person name="Varghese N."/>
            <person name="Submissions S."/>
        </authorList>
    </citation>
    <scope>NUCLEOTIDE SEQUENCE [LARGE SCALE GENOMIC DNA]</scope>
    <source>
        <strain evidence="3">DSM 28223</strain>
    </source>
</reference>
<protein>
    <recommendedName>
        <fullName evidence="4">DUF192 domain-containing protein</fullName>
    </recommendedName>
</protein>
<gene>
    <name evidence="2" type="ORF">SAMN04488044_0565</name>
</gene>
<dbReference type="Gene3D" id="2.60.120.1140">
    <property type="entry name" value="Protein of unknown function DUF192"/>
    <property type="match status" value="1"/>
</dbReference>
<evidence type="ECO:0000313" key="2">
    <source>
        <dbReference type="EMBL" id="SHG36206.1"/>
    </source>
</evidence>
<dbReference type="EMBL" id="FQWM01000001">
    <property type="protein sequence ID" value="SHG36206.1"/>
    <property type="molecule type" value="Genomic_DNA"/>
</dbReference>
<keyword evidence="1" id="KW-0732">Signal</keyword>
<dbReference type="RefSeq" id="WP_242648527.1">
    <property type="nucleotide sequence ID" value="NZ_FQWM01000001.1"/>
</dbReference>